<organism evidence="1 2">
    <name type="scientific">Rhododendron molle</name>
    <name type="common">Chinese azalea</name>
    <name type="synonym">Azalea mollis</name>
    <dbReference type="NCBI Taxonomy" id="49168"/>
    <lineage>
        <taxon>Eukaryota</taxon>
        <taxon>Viridiplantae</taxon>
        <taxon>Streptophyta</taxon>
        <taxon>Embryophyta</taxon>
        <taxon>Tracheophyta</taxon>
        <taxon>Spermatophyta</taxon>
        <taxon>Magnoliopsida</taxon>
        <taxon>eudicotyledons</taxon>
        <taxon>Gunneridae</taxon>
        <taxon>Pentapetalae</taxon>
        <taxon>asterids</taxon>
        <taxon>Ericales</taxon>
        <taxon>Ericaceae</taxon>
        <taxon>Ericoideae</taxon>
        <taxon>Rhodoreae</taxon>
        <taxon>Rhododendron</taxon>
    </lineage>
</organism>
<accession>A0ACC0LIK0</accession>
<gene>
    <name evidence="1" type="ORF">RHMOL_Rhmol12G0128700</name>
</gene>
<reference evidence="1" key="1">
    <citation type="submission" date="2022-02" db="EMBL/GenBank/DDBJ databases">
        <title>Plant Genome Project.</title>
        <authorList>
            <person name="Zhang R.-G."/>
        </authorList>
    </citation>
    <scope>NUCLEOTIDE SEQUENCE</scope>
    <source>
        <strain evidence="1">AT1</strain>
    </source>
</reference>
<protein>
    <submittedName>
        <fullName evidence="1">Uncharacterized protein</fullName>
    </submittedName>
</protein>
<keyword evidence="2" id="KW-1185">Reference proteome</keyword>
<sequence>MVRTMENIWIDLMVSPSLAVNPLRQYPTFQICYYFGLSSVFLLRLILQPSWDLNHLIVLGYMNPLDLVSVLWVLHDMGRGEEYGWDRTMLLTSVASTIFRIYVAYMDAAWNLIQLIGFSTFNGSLMLVLVIDIVDCLPSYVVGLRRLPE</sequence>
<dbReference type="Proteomes" id="UP001062846">
    <property type="component" value="Chromosome 12"/>
</dbReference>
<dbReference type="EMBL" id="CM046399">
    <property type="protein sequence ID" value="KAI8528147.1"/>
    <property type="molecule type" value="Genomic_DNA"/>
</dbReference>
<proteinExistence type="predicted"/>
<evidence type="ECO:0000313" key="1">
    <source>
        <dbReference type="EMBL" id="KAI8528147.1"/>
    </source>
</evidence>
<comment type="caution">
    <text evidence="1">The sequence shown here is derived from an EMBL/GenBank/DDBJ whole genome shotgun (WGS) entry which is preliminary data.</text>
</comment>
<name>A0ACC0LIK0_RHOML</name>
<evidence type="ECO:0000313" key="2">
    <source>
        <dbReference type="Proteomes" id="UP001062846"/>
    </source>
</evidence>